<comment type="subcellular location">
    <subcellularLocation>
        <location evidence="1 7">Cell membrane</location>
        <topology evidence="1 7">Multi-pass membrane protein</topology>
    </subcellularLocation>
</comment>
<dbReference type="Pfam" id="PF03631">
    <property type="entry name" value="Virul_fac_BrkB"/>
    <property type="match status" value="1"/>
</dbReference>
<evidence type="ECO:0000256" key="4">
    <source>
        <dbReference type="ARBA" id="ARBA00022692"/>
    </source>
</evidence>
<evidence type="ECO:0000256" key="1">
    <source>
        <dbReference type="ARBA" id="ARBA00004651"/>
    </source>
</evidence>
<feature type="transmembrane region" description="Helical" evidence="7">
    <location>
        <begin position="48"/>
        <end position="77"/>
    </location>
</feature>
<keyword evidence="2 7" id="KW-1003">Cell membrane</keyword>
<evidence type="ECO:0000256" key="2">
    <source>
        <dbReference type="ARBA" id="ARBA00022475"/>
    </source>
</evidence>
<comment type="caution">
    <text evidence="8">The sequence shown here is derived from an EMBL/GenBank/DDBJ whole genome shotgun (WGS) entry which is preliminary data.</text>
</comment>
<feature type="transmembrane region" description="Helical" evidence="7">
    <location>
        <begin position="198"/>
        <end position="218"/>
    </location>
</feature>
<evidence type="ECO:0000256" key="3">
    <source>
        <dbReference type="ARBA" id="ARBA00022519"/>
    </source>
</evidence>
<proteinExistence type="inferred from homology"/>
<evidence type="ECO:0000313" key="8">
    <source>
        <dbReference type="EMBL" id="PRD66250.1"/>
    </source>
</evidence>
<dbReference type="EMBL" id="PVLQ01000015">
    <property type="protein sequence ID" value="PRD66250.1"/>
    <property type="molecule type" value="Genomic_DNA"/>
</dbReference>
<gene>
    <name evidence="8" type="ORF">C6P64_05315</name>
</gene>
<reference evidence="8 9" key="1">
    <citation type="submission" date="2018-03" db="EMBL/GenBank/DDBJ databases">
        <title>Comparative genomics illustrates the genes involved in a hyperalkaliphilic mechanisms of Serpentinomonas isolated from highly-alkaline calcium-rich serpentinized springs.</title>
        <authorList>
            <person name="Suzuki S."/>
            <person name="Ishii S."/>
            <person name="Walworth N."/>
            <person name="Bird L."/>
            <person name="Kuenen J.G."/>
            <person name="Nealson K.H."/>
        </authorList>
    </citation>
    <scope>NUCLEOTIDE SEQUENCE [LARGE SCALE GENOMIC DNA]</scope>
    <source>
        <strain evidence="8 9">P1</strain>
    </source>
</reference>
<name>A0A2S9K713_9BURK</name>
<dbReference type="PANTHER" id="PTHR30213:SF0">
    <property type="entry name" value="UPF0761 MEMBRANE PROTEIN YIHY"/>
    <property type="match status" value="1"/>
</dbReference>
<dbReference type="InterPro" id="IPR023679">
    <property type="entry name" value="UPF0761_bac"/>
</dbReference>
<keyword evidence="5 7" id="KW-1133">Transmembrane helix</keyword>
<feature type="transmembrane region" description="Helical" evidence="7">
    <location>
        <begin position="118"/>
        <end position="137"/>
    </location>
</feature>
<dbReference type="OrthoDB" id="9808671at2"/>
<keyword evidence="9" id="KW-1185">Reference proteome</keyword>
<evidence type="ECO:0000313" key="9">
    <source>
        <dbReference type="Proteomes" id="UP000238589"/>
    </source>
</evidence>
<keyword evidence="3" id="KW-0997">Cell inner membrane</keyword>
<sequence length="418" mass="45693">MKTPARARQSGRLHLLDAWLPALLQLLGRFPWRSTALTLRERFREDRLGITAGSLTFTTTISLVPLFTVGLAIFSVFPVFGRLQAQLQQWLIQSLIPDQIARQVSNYLLQFSQQAGKMGWAGAIFLFVTALMLVLTIDRKLNDIWRVRQPRSLTQRVLIYWAVLTLGPLLLAASLSLSSYAVSASRGWVSAVPGGVQLALGAIEFLLGLAGMAALYRFVPNAPVRWSHAFAGACLASTAIELAKRVLGWYLVQVPTYSAVYGAFATVPILLIWLYTGWVIVLLGAVLTAYLPSLVGGIERHSDAPGWELQLALELLAALERARREGRRGCSLESLARELRVDPLQLEPPLEALEALDWVGRLSEADGRHVLLVDAARTPLAPLLQALCLPLNGATQAFWRASGWPALTLADALPAPAA</sequence>
<feature type="transmembrane region" description="Helical" evidence="7">
    <location>
        <begin position="272"/>
        <end position="291"/>
    </location>
</feature>
<comment type="similarity">
    <text evidence="7">Belongs to the UPF0761 family.</text>
</comment>
<dbReference type="Proteomes" id="UP000238589">
    <property type="component" value="Unassembled WGS sequence"/>
</dbReference>
<dbReference type="PANTHER" id="PTHR30213">
    <property type="entry name" value="INNER MEMBRANE PROTEIN YHJD"/>
    <property type="match status" value="1"/>
</dbReference>
<dbReference type="InterPro" id="IPR017039">
    <property type="entry name" value="Virul_fac_BrkB"/>
</dbReference>
<evidence type="ECO:0000256" key="7">
    <source>
        <dbReference type="HAMAP-Rule" id="MF_00672"/>
    </source>
</evidence>
<protein>
    <recommendedName>
        <fullName evidence="7">UPF0761 membrane protein C6P64_05315</fullName>
    </recommendedName>
</protein>
<dbReference type="GO" id="GO:0005886">
    <property type="term" value="C:plasma membrane"/>
    <property type="evidence" value="ECO:0007669"/>
    <property type="project" value="UniProtKB-SubCell"/>
</dbReference>
<dbReference type="RefSeq" id="WP_105747555.1">
    <property type="nucleotide sequence ID" value="NZ_PVLQ01000015.1"/>
</dbReference>
<keyword evidence="6 7" id="KW-0472">Membrane</keyword>
<feature type="transmembrane region" description="Helical" evidence="7">
    <location>
        <begin position="158"/>
        <end position="178"/>
    </location>
</feature>
<organism evidence="8 9">
    <name type="scientific">Malikia granosa</name>
    <dbReference type="NCBI Taxonomy" id="263067"/>
    <lineage>
        <taxon>Bacteria</taxon>
        <taxon>Pseudomonadati</taxon>
        <taxon>Pseudomonadota</taxon>
        <taxon>Betaproteobacteria</taxon>
        <taxon>Burkholderiales</taxon>
        <taxon>Comamonadaceae</taxon>
        <taxon>Malikia</taxon>
    </lineage>
</organism>
<keyword evidence="4 7" id="KW-0812">Transmembrane</keyword>
<accession>A0A2S9K713</accession>
<dbReference type="AlphaFoldDB" id="A0A2S9K713"/>
<evidence type="ECO:0000256" key="6">
    <source>
        <dbReference type="ARBA" id="ARBA00023136"/>
    </source>
</evidence>
<dbReference type="NCBIfam" id="TIGR00765">
    <property type="entry name" value="yihY_not_rbn"/>
    <property type="match status" value="1"/>
</dbReference>
<dbReference type="HAMAP" id="MF_00672">
    <property type="entry name" value="UPF0761"/>
    <property type="match status" value="1"/>
</dbReference>
<evidence type="ECO:0000256" key="5">
    <source>
        <dbReference type="ARBA" id="ARBA00022989"/>
    </source>
</evidence>
<comment type="caution">
    <text evidence="7">Lacks conserved residue(s) required for the propagation of feature annotation.</text>
</comment>